<dbReference type="AlphaFoldDB" id="A0A1H9U1V3"/>
<organism evidence="1 2">
    <name type="scientific">Streptomyces qinglanensis</name>
    <dbReference type="NCBI Taxonomy" id="943816"/>
    <lineage>
        <taxon>Bacteria</taxon>
        <taxon>Bacillati</taxon>
        <taxon>Actinomycetota</taxon>
        <taxon>Actinomycetes</taxon>
        <taxon>Kitasatosporales</taxon>
        <taxon>Streptomycetaceae</taxon>
        <taxon>Streptomyces</taxon>
    </lineage>
</organism>
<evidence type="ECO:0000313" key="2">
    <source>
        <dbReference type="Proteomes" id="UP000182841"/>
    </source>
</evidence>
<dbReference type="OrthoDB" id="4208196at2"/>
<keyword evidence="2" id="KW-1185">Reference proteome</keyword>
<reference evidence="2" key="1">
    <citation type="submission" date="2016-10" db="EMBL/GenBank/DDBJ databases">
        <authorList>
            <person name="Varghese N."/>
            <person name="Submissions S."/>
        </authorList>
    </citation>
    <scope>NUCLEOTIDE SEQUENCE [LARGE SCALE GENOMIC DNA]</scope>
    <source>
        <strain evidence="2">CGMCC 4.6825</strain>
    </source>
</reference>
<gene>
    <name evidence="1" type="ORF">SAMN05421870_107215</name>
</gene>
<accession>A0A1H9U1V3</accession>
<protein>
    <submittedName>
        <fullName evidence="1">Uncharacterized protein</fullName>
    </submittedName>
</protein>
<dbReference type="EMBL" id="FOGO01000007">
    <property type="protein sequence ID" value="SES03221.1"/>
    <property type="molecule type" value="Genomic_DNA"/>
</dbReference>
<dbReference type="Proteomes" id="UP000182841">
    <property type="component" value="Unassembled WGS sequence"/>
</dbReference>
<name>A0A1H9U1V3_9ACTN</name>
<proteinExistence type="predicted"/>
<evidence type="ECO:0000313" key="1">
    <source>
        <dbReference type="EMBL" id="SES03221.1"/>
    </source>
</evidence>
<dbReference type="RefSeq" id="WP_075001135.1">
    <property type="nucleotide sequence ID" value="NZ_FOGO01000007.1"/>
</dbReference>
<sequence>MATMCKLYTDTDQLIQPQTWTTVRFDRVLKDTAGLYQGTGSVADPDSALIQPPRDGDFIWFRFIHWDSITVPDGDVRPRQFLEQFCRDPYGQWDSTGSTDADDTPGREFHLASWSFKGRAGQPVAIRVWHDHHEPVAVIHGQFVAMTWDY</sequence>